<dbReference type="EMBL" id="JANBUM010000065">
    <property type="protein sequence ID" value="KAJ2786368.1"/>
    <property type="molecule type" value="Genomic_DNA"/>
</dbReference>
<comment type="caution">
    <text evidence="10">The sequence shown here is derived from an EMBL/GenBank/DDBJ whole genome shotgun (WGS) entry which is preliminary data.</text>
</comment>
<evidence type="ECO:0000256" key="5">
    <source>
        <dbReference type="ARBA" id="ARBA00037882"/>
    </source>
</evidence>
<evidence type="ECO:0000259" key="9">
    <source>
        <dbReference type="Pfam" id="PF12867"/>
    </source>
</evidence>
<feature type="domain" description="DinB-like" evidence="9">
    <location>
        <begin position="466"/>
        <end position="604"/>
    </location>
</feature>
<dbReference type="PANTHER" id="PTHR43397">
    <property type="entry name" value="ERGOTHIONEINE BIOSYNTHESIS PROTEIN 1"/>
    <property type="match status" value="1"/>
</dbReference>
<dbReference type="InterPro" id="IPR017805">
    <property type="entry name" value="SAM_MeTrfase_EasF-type_put"/>
</dbReference>
<feature type="region of interest" description="Disordered" evidence="6">
    <location>
        <begin position="1"/>
        <end position="40"/>
    </location>
</feature>
<dbReference type="Pfam" id="PF10017">
    <property type="entry name" value="Methyltransf_33"/>
    <property type="match status" value="1"/>
</dbReference>
<evidence type="ECO:0000313" key="10">
    <source>
        <dbReference type="EMBL" id="KAJ2786368.1"/>
    </source>
</evidence>
<dbReference type="InterPro" id="IPR005532">
    <property type="entry name" value="SUMF_dom"/>
</dbReference>
<dbReference type="Gene3D" id="3.90.1580.10">
    <property type="entry name" value="paralog of FGE (formylglycine-generating enzyme)"/>
    <property type="match status" value="1"/>
</dbReference>
<dbReference type="GO" id="GO:0032259">
    <property type="term" value="P:methylation"/>
    <property type="evidence" value="ECO:0007669"/>
    <property type="project" value="UniProtKB-KW"/>
</dbReference>
<feature type="domain" description="Sulfatase-modifying factor enzyme-like" evidence="7">
    <location>
        <begin position="875"/>
        <end position="956"/>
    </location>
</feature>
<reference evidence="10" key="1">
    <citation type="submission" date="2022-07" db="EMBL/GenBank/DDBJ databases">
        <title>Phylogenomic reconstructions and comparative analyses of Kickxellomycotina fungi.</title>
        <authorList>
            <person name="Reynolds N.K."/>
            <person name="Stajich J.E."/>
            <person name="Barry K."/>
            <person name="Grigoriev I.V."/>
            <person name="Crous P."/>
            <person name="Smith M.E."/>
        </authorList>
    </citation>
    <scope>NUCLEOTIDE SEQUENCE</scope>
    <source>
        <strain evidence="10">BCRC 34489</strain>
    </source>
</reference>
<evidence type="ECO:0000313" key="11">
    <source>
        <dbReference type="Proteomes" id="UP001140172"/>
    </source>
</evidence>
<dbReference type="Gene3D" id="3.40.50.150">
    <property type="entry name" value="Vaccinia Virus protein VP39"/>
    <property type="match status" value="1"/>
</dbReference>
<evidence type="ECO:0000256" key="6">
    <source>
        <dbReference type="SAM" id="MobiDB-lite"/>
    </source>
</evidence>
<name>A0A9W8HPY9_9FUNG</name>
<sequence>MVDTIHPEAQAACAPQATSSSSSPPLLTDADSTAQTSTGPIQGKYGFVDYRAAASPDSHEHVPPIVTQIIDGLTQRKKLPKDSNQLNRSLPLVLLYDDKGLELFDRITYLPEYYLTNCEIEVLETDIQDIIAEIPEDSDVIELGCGSLRKTQLLLEALDQARSGITYYAIDVMPLPLHESLGALAQRFKNISFVALCGTYDEVLTHFKKAARRKTVLWLGSSIGNYTTSDACKFLSNIVDHALVPNDAIIIGMDRKKDPNVIMDAYHDSEKVTDEFELNVLSHVNTIIADTIATLKGSTSPDPNIDGLFDVSKFEYTGEYDEVTGGHSAYLRALEDVVIKWPRELLATIRSICGSENDLILKQGELIFIESSYKFGKTAPEMLARNSGLTHSAEWTDSRGYYTLNLFRKPLATMSPLSSKLSSETFQAVKHDAPTDHAHKLSTLLENVVATRQPSAIPCVSEWKHMWSVWDALTLSIISRDKLFCRPIDLRHPFIFYLGHLPAFADIHMSRAESAPLTEPVSYAEWFERGIDPNIEDPTICHSHSTPPTDWPEICDILAYRDRVRERIINWVSRYEGKDVEMPSAEAARHVWMSFEHEAMHIETLLYMVLQMDPADINSPAEVTFAPFRAAKTYERWMQFKGGNAIPLGLSGDNEVSLQSEMLPPGHVFGWDNESPQTSATVEPFAIRTQPITNGEYLVFLSQQSTGSPDGVSSYNDLTPKSWIKLGDLDDYGVRTVVGNPSVSSTEASLWPVLVSHKQATAYANWCGKRLPSEAEWTHSSRTYHLAHTLARLSDPTMAMFNSQAGESVDGYLDKLLSAHAVDPRECTWAPYDMFVPTDANIDLVHWHPTSEITEESAKMYDSIEQKVGLPEARFIGSAWEWTSTQFHPFEGFRPSAMYAGYSADFFDPPSAHDADSTHYVVKGASYATHRRIAHRQTFRNWYQRAYPYVLATFRLCESVAE</sequence>
<protein>
    <submittedName>
        <fullName evidence="10">Uncharacterized protein</fullName>
    </submittedName>
</protein>
<proteinExistence type="predicted"/>
<dbReference type="GO" id="GO:0008168">
    <property type="term" value="F:methyltransferase activity"/>
    <property type="evidence" value="ECO:0007669"/>
    <property type="project" value="UniProtKB-KW"/>
</dbReference>
<keyword evidence="1" id="KW-0489">Methyltransferase</keyword>
<dbReference type="NCBIfam" id="TIGR03439">
    <property type="entry name" value="methyl_EasF"/>
    <property type="match status" value="1"/>
</dbReference>
<dbReference type="InterPro" id="IPR016187">
    <property type="entry name" value="CTDL_fold"/>
</dbReference>
<dbReference type="PANTHER" id="PTHR43397:SF1">
    <property type="entry name" value="ERGOTHIONEINE BIOSYNTHESIS PROTEIN 1"/>
    <property type="match status" value="1"/>
</dbReference>
<accession>A0A9W8HPY9</accession>
<keyword evidence="4" id="KW-0408">Iron</keyword>
<organism evidence="10 11">
    <name type="scientific">Coemansia interrupta</name>
    <dbReference type="NCBI Taxonomy" id="1126814"/>
    <lineage>
        <taxon>Eukaryota</taxon>
        <taxon>Fungi</taxon>
        <taxon>Fungi incertae sedis</taxon>
        <taxon>Zoopagomycota</taxon>
        <taxon>Kickxellomycotina</taxon>
        <taxon>Kickxellomycetes</taxon>
        <taxon>Kickxellales</taxon>
        <taxon>Kickxellaceae</taxon>
        <taxon>Coemansia</taxon>
    </lineage>
</organism>
<feature type="domain" description="Sulfatase-modifying factor enzyme-like" evidence="7">
    <location>
        <begin position="668"/>
        <end position="785"/>
    </location>
</feature>
<dbReference type="Pfam" id="PF03781">
    <property type="entry name" value="FGE-sulfatase"/>
    <property type="match status" value="2"/>
</dbReference>
<dbReference type="InterPro" id="IPR042095">
    <property type="entry name" value="SUMF_sf"/>
</dbReference>
<evidence type="ECO:0000259" key="7">
    <source>
        <dbReference type="Pfam" id="PF03781"/>
    </source>
</evidence>
<evidence type="ECO:0000256" key="1">
    <source>
        <dbReference type="ARBA" id="ARBA00022603"/>
    </source>
</evidence>
<gene>
    <name evidence="10" type="ORF">GGI15_001576</name>
</gene>
<evidence type="ECO:0000256" key="3">
    <source>
        <dbReference type="ARBA" id="ARBA00023002"/>
    </source>
</evidence>
<dbReference type="OrthoDB" id="659at2759"/>
<dbReference type="InterPro" id="IPR051128">
    <property type="entry name" value="EgtD_Methyltrsf_superfamily"/>
</dbReference>
<keyword evidence="2" id="KW-0808">Transferase</keyword>
<dbReference type="InterPro" id="IPR019257">
    <property type="entry name" value="MeTrfase_dom"/>
</dbReference>
<dbReference type="Pfam" id="PF12867">
    <property type="entry name" value="DinB_2"/>
    <property type="match status" value="1"/>
</dbReference>
<evidence type="ECO:0000256" key="2">
    <source>
        <dbReference type="ARBA" id="ARBA00022679"/>
    </source>
</evidence>
<feature type="domain" description="Histidine-specific methyltransferase SAM-dependent" evidence="8">
    <location>
        <begin position="67"/>
        <end position="408"/>
    </location>
</feature>
<evidence type="ECO:0000259" key="8">
    <source>
        <dbReference type="Pfam" id="PF10017"/>
    </source>
</evidence>
<keyword evidence="3" id="KW-0560">Oxidoreductase</keyword>
<dbReference type="Proteomes" id="UP001140172">
    <property type="component" value="Unassembled WGS sequence"/>
</dbReference>
<evidence type="ECO:0000256" key="4">
    <source>
        <dbReference type="ARBA" id="ARBA00023004"/>
    </source>
</evidence>
<dbReference type="AlphaFoldDB" id="A0A9W8HPY9"/>
<keyword evidence="11" id="KW-1185">Reference proteome</keyword>
<dbReference type="SUPFAM" id="SSF56436">
    <property type="entry name" value="C-type lectin-like"/>
    <property type="match status" value="1"/>
</dbReference>
<dbReference type="InterPro" id="IPR029063">
    <property type="entry name" value="SAM-dependent_MTases_sf"/>
</dbReference>
<comment type="pathway">
    <text evidence="5">Amino-acid biosynthesis; ergothioneine biosynthesis.</text>
</comment>
<dbReference type="InterPro" id="IPR024775">
    <property type="entry name" value="DinB-like"/>
</dbReference>
<feature type="compositionally biased region" description="Low complexity" evidence="6">
    <location>
        <begin position="9"/>
        <end position="32"/>
    </location>
</feature>